<evidence type="ECO:0000313" key="6">
    <source>
        <dbReference type="EMBL" id="KOS18057.1"/>
    </source>
</evidence>
<accession>A0A0M8MW52</accession>
<dbReference type="SUPFAM" id="SSF111430">
    <property type="entry name" value="YAP1 redox domain"/>
    <property type="match status" value="1"/>
</dbReference>
<gene>
    <name evidence="6" type="ORF">ESCO_003154</name>
</gene>
<dbReference type="SMART" id="SM00338">
    <property type="entry name" value="BRLZ"/>
    <property type="match status" value="1"/>
</dbReference>
<dbReference type="GO" id="GO:0000976">
    <property type="term" value="F:transcription cis-regulatory region binding"/>
    <property type="evidence" value="ECO:0007669"/>
    <property type="project" value="InterPro"/>
</dbReference>
<comment type="caution">
    <text evidence="6">The sequence shown here is derived from an EMBL/GenBank/DDBJ whole genome shotgun (WGS) entry which is preliminary data.</text>
</comment>
<dbReference type="CDD" id="cd14688">
    <property type="entry name" value="bZIP_YAP"/>
    <property type="match status" value="1"/>
</dbReference>
<feature type="region of interest" description="Disordered" evidence="4">
    <location>
        <begin position="164"/>
        <end position="192"/>
    </location>
</feature>
<dbReference type="SUPFAM" id="SSF57959">
    <property type="entry name" value="Leucine zipper domain"/>
    <property type="match status" value="1"/>
</dbReference>
<feature type="region of interest" description="Disordered" evidence="4">
    <location>
        <begin position="21"/>
        <end position="119"/>
    </location>
</feature>
<dbReference type="EMBL" id="LGSR01000022">
    <property type="protein sequence ID" value="KOS18057.1"/>
    <property type="molecule type" value="Genomic_DNA"/>
</dbReference>
<dbReference type="PROSITE" id="PS50217">
    <property type="entry name" value="BZIP"/>
    <property type="match status" value="1"/>
</dbReference>
<dbReference type="InterPro" id="IPR004827">
    <property type="entry name" value="bZIP"/>
</dbReference>
<dbReference type="Gene3D" id="1.20.5.170">
    <property type="match status" value="1"/>
</dbReference>
<feature type="compositionally biased region" description="Polar residues" evidence="4">
    <location>
        <begin position="183"/>
        <end position="192"/>
    </location>
</feature>
<dbReference type="AlphaFoldDB" id="A0A0M8MW52"/>
<evidence type="ECO:0000259" key="5">
    <source>
        <dbReference type="PROSITE" id="PS50217"/>
    </source>
</evidence>
<proteinExistence type="predicted"/>
<evidence type="ECO:0000313" key="7">
    <source>
        <dbReference type="Proteomes" id="UP000053831"/>
    </source>
</evidence>
<dbReference type="GO" id="GO:0005737">
    <property type="term" value="C:cytoplasm"/>
    <property type="evidence" value="ECO:0007669"/>
    <property type="project" value="UniProtKB-SubCell"/>
</dbReference>
<dbReference type="InterPro" id="IPR050936">
    <property type="entry name" value="AP-1-like"/>
</dbReference>
<evidence type="ECO:0000256" key="2">
    <source>
        <dbReference type="ARBA" id="ARBA00004496"/>
    </source>
</evidence>
<evidence type="ECO:0000256" key="3">
    <source>
        <dbReference type="ARBA" id="ARBA00023242"/>
    </source>
</evidence>
<comment type="subcellular location">
    <subcellularLocation>
        <location evidence="2">Cytoplasm</location>
    </subcellularLocation>
    <subcellularLocation>
        <location evidence="1">Nucleus</location>
    </subcellularLocation>
</comment>
<sequence>MNHRSPSEAFEDHLSQADRFSGFDFTHGFGGAQQHAFFPSPAAPPGGGIRHGPQGPTPPASDGSSQNQGDMLAVPKPETVNELPIPHIGSEEDDSQTPAQCRRKAQNRAAQRAFRERKEKHIKDLEAKLAYLEAAQKQAANENEQLRQDLQKISMENEILRATSSASLRSHSNNSSSSGGHSPRSNFGEQITTGPMVYKPTDFYSKLLESQLNKFPSHRIITSDDGQKLFAAGATWDYIVGHKLYKKGQVDILKVCDLIKNHSKCDGQGPVFSEKDIESAIEQAVAGGSDDLL</sequence>
<dbReference type="OrthoDB" id="4940293at2759"/>
<dbReference type="PANTHER" id="PTHR40621">
    <property type="entry name" value="TRANSCRIPTION FACTOR KAPC-RELATED"/>
    <property type="match status" value="1"/>
</dbReference>
<feature type="compositionally biased region" description="Low complexity" evidence="4">
    <location>
        <begin position="164"/>
        <end position="182"/>
    </location>
</feature>
<evidence type="ECO:0000256" key="1">
    <source>
        <dbReference type="ARBA" id="ARBA00004123"/>
    </source>
</evidence>
<reference evidence="6 7" key="1">
    <citation type="submission" date="2015-07" db="EMBL/GenBank/DDBJ databases">
        <title>The genome of the fungus Escovopsis weberi, a specialized disease agent of ant agriculture.</title>
        <authorList>
            <person name="de Man T.J."/>
            <person name="Stajich J.E."/>
            <person name="Kubicek C.P."/>
            <person name="Chenthamara K."/>
            <person name="Atanasova L."/>
            <person name="Druzhinina I.S."/>
            <person name="Birnbaum S."/>
            <person name="Barribeau S.M."/>
            <person name="Teiling C."/>
            <person name="Suen G."/>
            <person name="Currie C."/>
            <person name="Gerardo N.M."/>
        </authorList>
    </citation>
    <scope>NUCLEOTIDE SEQUENCE [LARGE SCALE GENOMIC DNA]</scope>
</reference>
<name>A0A0M8MW52_ESCWE</name>
<keyword evidence="3" id="KW-0539">Nucleus</keyword>
<dbReference type="Gene3D" id="1.10.238.100">
    <property type="entry name" value="YAP1 redox domain. Chain B"/>
    <property type="match status" value="1"/>
</dbReference>
<evidence type="ECO:0000256" key="4">
    <source>
        <dbReference type="SAM" id="MobiDB-lite"/>
    </source>
</evidence>
<protein>
    <submittedName>
        <fullName evidence="6">Fluconazole resistance protein 3</fullName>
    </submittedName>
</protein>
<keyword evidence="7" id="KW-1185">Reference proteome</keyword>
<dbReference type="InterPro" id="IPR013910">
    <property type="entry name" value="TF_PAP1"/>
</dbReference>
<dbReference type="InterPro" id="IPR023167">
    <property type="entry name" value="Yap1_redox_dom_sf"/>
</dbReference>
<feature type="domain" description="BZIP" evidence="5">
    <location>
        <begin position="102"/>
        <end position="160"/>
    </location>
</feature>
<dbReference type="GO" id="GO:0090575">
    <property type="term" value="C:RNA polymerase II transcription regulator complex"/>
    <property type="evidence" value="ECO:0007669"/>
    <property type="project" value="TreeGrafter"/>
</dbReference>
<dbReference type="PROSITE" id="PS00036">
    <property type="entry name" value="BZIP_BASIC"/>
    <property type="match status" value="1"/>
</dbReference>
<dbReference type="STRING" id="150374.A0A0M8MW52"/>
<dbReference type="Pfam" id="PF00170">
    <property type="entry name" value="bZIP_1"/>
    <property type="match status" value="1"/>
</dbReference>
<dbReference type="InterPro" id="IPR046347">
    <property type="entry name" value="bZIP_sf"/>
</dbReference>
<dbReference type="Proteomes" id="UP000053831">
    <property type="component" value="Unassembled WGS sequence"/>
</dbReference>
<dbReference type="GO" id="GO:0033554">
    <property type="term" value="P:cellular response to stress"/>
    <property type="evidence" value="ECO:0007669"/>
    <property type="project" value="UniProtKB-ARBA"/>
</dbReference>
<dbReference type="PANTHER" id="PTHR40621:SF8">
    <property type="entry name" value="AP-1-LIKE TRANSCRIPTION FACTOR YAP3"/>
    <property type="match status" value="1"/>
</dbReference>
<dbReference type="Pfam" id="PF08601">
    <property type="entry name" value="PAP1"/>
    <property type="match status" value="1"/>
</dbReference>
<dbReference type="GO" id="GO:0001228">
    <property type="term" value="F:DNA-binding transcription activator activity, RNA polymerase II-specific"/>
    <property type="evidence" value="ECO:0007669"/>
    <property type="project" value="TreeGrafter"/>
</dbReference>
<organism evidence="6 7">
    <name type="scientific">Escovopsis weberi</name>
    <dbReference type="NCBI Taxonomy" id="150374"/>
    <lineage>
        <taxon>Eukaryota</taxon>
        <taxon>Fungi</taxon>
        <taxon>Dikarya</taxon>
        <taxon>Ascomycota</taxon>
        <taxon>Pezizomycotina</taxon>
        <taxon>Sordariomycetes</taxon>
        <taxon>Hypocreomycetidae</taxon>
        <taxon>Hypocreales</taxon>
        <taxon>Hypocreaceae</taxon>
        <taxon>Escovopsis</taxon>
    </lineage>
</organism>